<evidence type="ECO:0000313" key="3">
    <source>
        <dbReference type="EMBL" id="KAK4213941.1"/>
    </source>
</evidence>
<protein>
    <recommendedName>
        <fullName evidence="2">DUF6536 domain-containing protein</fullName>
    </recommendedName>
</protein>
<feature type="transmembrane region" description="Helical" evidence="1">
    <location>
        <begin position="419"/>
        <end position="439"/>
    </location>
</feature>
<evidence type="ECO:0000256" key="1">
    <source>
        <dbReference type="SAM" id="Phobius"/>
    </source>
</evidence>
<gene>
    <name evidence="3" type="ORF">QBC37DRAFT_315312</name>
</gene>
<dbReference type="AlphaFoldDB" id="A0AAN6Y842"/>
<sequence length="630" mass="71248">MQAWTSPTRADVDRIHAQGKTVDIGVLSLRNILSGRIRPKRLLVGCFMLIVALPLHLVFNSAVYRTVLLNGYSTFAVTPEFEKSSFIPLDADFSGRSLYNLSFLLPTEAKLPYSVYEQSRKWEKLPIVDLINRYRSNIPQRFRHVVLVANHPKHDKFWENNKMEADGVYFYSSPYGMTPSHYRNFWLCRFLWRDDDPLDPMSCFMDNFSTDRPITEEPIGYFDERTSGNSVMDILPMAYSEVLEPDCRLAANTLYWWITTASNALIACCLTGMLFVHRSPPLVTIGDAIDSFLSEPSSAISKSACGYSRVSFRDRFVPPLAPAKSVYGACKERWWTAVSLMRWSLTTLWCFLLVVVLFVVVAVNLSTNGQANGYDFGEAMRKMYVVLFLPNIDLGIRPVDLDNFLYQELRTTEVLERQLQLVVIANIPQVFISISYLIYNTLLTTMLVEREWHYIGARKASDRKLRVSQPRGKQRSTFFLSVPYRYALPLLVLSTAEKWLASQTIFFTAVDEYGGDGNRRSGNLSTSTLLFSNLAMFCLLIVLFLSWVGLFVLGVVRSFPAGKPMLGACSRVIAASCHLPVEVGADSDVAAGAISWGAIRSVDRTGREEKWLGYAPCDRVEKPVELAVYG</sequence>
<evidence type="ECO:0000259" key="2">
    <source>
        <dbReference type="Pfam" id="PF20163"/>
    </source>
</evidence>
<comment type="caution">
    <text evidence="3">The sequence shown here is derived from an EMBL/GenBank/DDBJ whole genome shotgun (WGS) entry which is preliminary data.</text>
</comment>
<feature type="transmembrane region" description="Helical" evidence="1">
    <location>
        <begin position="534"/>
        <end position="556"/>
    </location>
</feature>
<feature type="transmembrane region" description="Helical" evidence="1">
    <location>
        <begin position="254"/>
        <end position="276"/>
    </location>
</feature>
<accession>A0AAN6Y842</accession>
<dbReference type="InterPro" id="IPR046623">
    <property type="entry name" value="DUF6536"/>
</dbReference>
<proteinExistence type="predicted"/>
<evidence type="ECO:0000313" key="4">
    <source>
        <dbReference type="Proteomes" id="UP001301769"/>
    </source>
</evidence>
<keyword evidence="1" id="KW-0812">Transmembrane</keyword>
<keyword evidence="1" id="KW-1133">Transmembrane helix</keyword>
<dbReference type="PANTHER" id="PTHR35395">
    <property type="entry name" value="DUF6536 DOMAIN-CONTAINING PROTEIN"/>
    <property type="match status" value="1"/>
</dbReference>
<name>A0AAN6Y842_9PEZI</name>
<dbReference type="EMBL" id="MU858101">
    <property type="protein sequence ID" value="KAK4213941.1"/>
    <property type="molecule type" value="Genomic_DNA"/>
</dbReference>
<dbReference type="PANTHER" id="PTHR35395:SF1">
    <property type="entry name" value="DUF6536 DOMAIN-CONTAINING PROTEIN"/>
    <property type="match status" value="1"/>
</dbReference>
<keyword evidence="4" id="KW-1185">Reference proteome</keyword>
<dbReference type="Proteomes" id="UP001301769">
    <property type="component" value="Unassembled WGS sequence"/>
</dbReference>
<organism evidence="3 4">
    <name type="scientific">Rhypophila decipiens</name>
    <dbReference type="NCBI Taxonomy" id="261697"/>
    <lineage>
        <taxon>Eukaryota</taxon>
        <taxon>Fungi</taxon>
        <taxon>Dikarya</taxon>
        <taxon>Ascomycota</taxon>
        <taxon>Pezizomycotina</taxon>
        <taxon>Sordariomycetes</taxon>
        <taxon>Sordariomycetidae</taxon>
        <taxon>Sordariales</taxon>
        <taxon>Naviculisporaceae</taxon>
        <taxon>Rhypophila</taxon>
    </lineage>
</organism>
<reference evidence="3" key="1">
    <citation type="journal article" date="2023" name="Mol. Phylogenet. Evol.">
        <title>Genome-scale phylogeny and comparative genomics of the fungal order Sordariales.</title>
        <authorList>
            <person name="Hensen N."/>
            <person name="Bonometti L."/>
            <person name="Westerberg I."/>
            <person name="Brannstrom I.O."/>
            <person name="Guillou S."/>
            <person name="Cros-Aarteil S."/>
            <person name="Calhoun S."/>
            <person name="Haridas S."/>
            <person name="Kuo A."/>
            <person name="Mondo S."/>
            <person name="Pangilinan J."/>
            <person name="Riley R."/>
            <person name="LaButti K."/>
            <person name="Andreopoulos B."/>
            <person name="Lipzen A."/>
            <person name="Chen C."/>
            <person name="Yan M."/>
            <person name="Daum C."/>
            <person name="Ng V."/>
            <person name="Clum A."/>
            <person name="Steindorff A."/>
            <person name="Ohm R.A."/>
            <person name="Martin F."/>
            <person name="Silar P."/>
            <person name="Natvig D.O."/>
            <person name="Lalanne C."/>
            <person name="Gautier V."/>
            <person name="Ament-Velasquez S.L."/>
            <person name="Kruys A."/>
            <person name="Hutchinson M.I."/>
            <person name="Powell A.J."/>
            <person name="Barry K."/>
            <person name="Miller A.N."/>
            <person name="Grigoriev I.V."/>
            <person name="Debuchy R."/>
            <person name="Gladieux P."/>
            <person name="Hiltunen Thoren M."/>
            <person name="Johannesson H."/>
        </authorList>
    </citation>
    <scope>NUCLEOTIDE SEQUENCE</scope>
    <source>
        <strain evidence="3">PSN293</strain>
    </source>
</reference>
<feature type="transmembrane region" description="Helical" evidence="1">
    <location>
        <begin position="343"/>
        <end position="363"/>
    </location>
</feature>
<feature type="transmembrane region" description="Helical" evidence="1">
    <location>
        <begin position="42"/>
        <end position="59"/>
    </location>
</feature>
<keyword evidence="1" id="KW-0472">Membrane</keyword>
<reference evidence="3" key="2">
    <citation type="submission" date="2023-05" db="EMBL/GenBank/DDBJ databases">
        <authorList>
            <consortium name="Lawrence Berkeley National Laboratory"/>
            <person name="Steindorff A."/>
            <person name="Hensen N."/>
            <person name="Bonometti L."/>
            <person name="Westerberg I."/>
            <person name="Brannstrom I.O."/>
            <person name="Guillou S."/>
            <person name="Cros-Aarteil S."/>
            <person name="Calhoun S."/>
            <person name="Haridas S."/>
            <person name="Kuo A."/>
            <person name="Mondo S."/>
            <person name="Pangilinan J."/>
            <person name="Riley R."/>
            <person name="Labutti K."/>
            <person name="Andreopoulos B."/>
            <person name="Lipzen A."/>
            <person name="Chen C."/>
            <person name="Yanf M."/>
            <person name="Daum C."/>
            <person name="Ng V."/>
            <person name="Clum A."/>
            <person name="Ohm R."/>
            <person name="Martin F."/>
            <person name="Silar P."/>
            <person name="Natvig D."/>
            <person name="Lalanne C."/>
            <person name="Gautier V."/>
            <person name="Ament-Velasquez S.L."/>
            <person name="Kruys A."/>
            <person name="Hutchinson M.I."/>
            <person name="Powell A.J."/>
            <person name="Barry K."/>
            <person name="Miller A.N."/>
            <person name="Grigoriev I.V."/>
            <person name="Debuchy R."/>
            <person name="Gladieux P."/>
            <person name="Thoren M.H."/>
            <person name="Johannesson H."/>
        </authorList>
    </citation>
    <scope>NUCLEOTIDE SEQUENCE</scope>
    <source>
        <strain evidence="3">PSN293</strain>
    </source>
</reference>
<feature type="domain" description="DUF6536" evidence="2">
    <location>
        <begin position="1"/>
        <end position="82"/>
    </location>
</feature>
<dbReference type="Pfam" id="PF20163">
    <property type="entry name" value="DUF6536"/>
    <property type="match status" value="1"/>
</dbReference>